<sequence length="81" mass="9135">MAIGSLISLKSGCFGIFFFKILSQCSRTPLLSITCIDCDTRNGMFREEHSNHIFVILHLKRLKAMAMVCSLNILPDLTADW</sequence>
<reference evidence="1" key="1">
    <citation type="submission" date="2014-11" db="EMBL/GenBank/DDBJ databases">
        <authorList>
            <person name="Amaro Gonzalez C."/>
        </authorList>
    </citation>
    <scope>NUCLEOTIDE SEQUENCE</scope>
</reference>
<evidence type="ECO:0000313" key="1">
    <source>
        <dbReference type="EMBL" id="JAH42665.1"/>
    </source>
</evidence>
<dbReference type="AlphaFoldDB" id="A0A0E9SPQ0"/>
<protein>
    <submittedName>
        <fullName evidence="1">Uncharacterized protein</fullName>
    </submittedName>
</protein>
<dbReference type="EMBL" id="GBXM01065912">
    <property type="protein sequence ID" value="JAH42665.1"/>
    <property type="molecule type" value="Transcribed_RNA"/>
</dbReference>
<accession>A0A0E9SPQ0</accession>
<reference evidence="1" key="2">
    <citation type="journal article" date="2015" name="Fish Shellfish Immunol.">
        <title>Early steps in the European eel (Anguilla anguilla)-Vibrio vulnificus interaction in the gills: Role of the RtxA13 toxin.</title>
        <authorList>
            <person name="Callol A."/>
            <person name="Pajuelo D."/>
            <person name="Ebbesson L."/>
            <person name="Teles M."/>
            <person name="MacKenzie S."/>
            <person name="Amaro C."/>
        </authorList>
    </citation>
    <scope>NUCLEOTIDE SEQUENCE</scope>
</reference>
<organism evidence="1">
    <name type="scientific">Anguilla anguilla</name>
    <name type="common">European freshwater eel</name>
    <name type="synonym">Muraena anguilla</name>
    <dbReference type="NCBI Taxonomy" id="7936"/>
    <lineage>
        <taxon>Eukaryota</taxon>
        <taxon>Metazoa</taxon>
        <taxon>Chordata</taxon>
        <taxon>Craniata</taxon>
        <taxon>Vertebrata</taxon>
        <taxon>Euteleostomi</taxon>
        <taxon>Actinopterygii</taxon>
        <taxon>Neopterygii</taxon>
        <taxon>Teleostei</taxon>
        <taxon>Anguilliformes</taxon>
        <taxon>Anguillidae</taxon>
        <taxon>Anguilla</taxon>
    </lineage>
</organism>
<name>A0A0E9SPQ0_ANGAN</name>
<proteinExistence type="predicted"/>